<organism evidence="3 4">
    <name type="scientific">Rhodobium orientis</name>
    <dbReference type="NCBI Taxonomy" id="34017"/>
    <lineage>
        <taxon>Bacteria</taxon>
        <taxon>Pseudomonadati</taxon>
        <taxon>Pseudomonadota</taxon>
        <taxon>Alphaproteobacteria</taxon>
        <taxon>Hyphomicrobiales</taxon>
        <taxon>Rhodobiaceae</taxon>
        <taxon>Rhodobium</taxon>
    </lineage>
</organism>
<feature type="region of interest" description="Disordered" evidence="1">
    <location>
        <begin position="1"/>
        <end position="96"/>
    </location>
</feature>
<protein>
    <submittedName>
        <fullName evidence="3">Uncharacterized protein</fullName>
    </submittedName>
</protein>
<name>A0A327JI89_9HYPH</name>
<proteinExistence type="predicted"/>
<evidence type="ECO:0000256" key="1">
    <source>
        <dbReference type="SAM" id="MobiDB-lite"/>
    </source>
</evidence>
<dbReference type="EMBL" id="NPEV01000061">
    <property type="protein sequence ID" value="RAI24953.1"/>
    <property type="molecule type" value="Genomic_DNA"/>
</dbReference>
<keyword evidence="2" id="KW-0812">Transmembrane</keyword>
<evidence type="ECO:0000313" key="4">
    <source>
        <dbReference type="Proteomes" id="UP000249299"/>
    </source>
</evidence>
<dbReference type="AlphaFoldDB" id="A0A327JI89"/>
<evidence type="ECO:0000256" key="2">
    <source>
        <dbReference type="SAM" id="Phobius"/>
    </source>
</evidence>
<keyword evidence="2" id="KW-1133">Transmembrane helix</keyword>
<sequence length="307" mass="33572">MVVPDPGAPAVRIEPAGARDGAVPCREGRSDNPDAIHRAASCIATDQRPETGRGHADNDNGTRTPATGRGADGFRLGEGRKAMAKKSTTGTDVPANGGDAEIAAADPAVADVATETPPGAASGEAGDDPCRTVTMPVHALDRFVSSFERSARRWEFIAYPALLCLVVLLAYGFFLIYSLTHDIRQIAERFDPKMGVHMTELAKSMEEMTRTMDAMTIRVSAMAGHTDRMSGQMANLDTMRPLYEQMVSMNKKMENLKEMTQIRQELVQMNGKMSYMTADMGRMRHDMAVMNQSVSRPMSFMNSFMPW</sequence>
<evidence type="ECO:0000313" key="3">
    <source>
        <dbReference type="EMBL" id="RAI24953.1"/>
    </source>
</evidence>
<gene>
    <name evidence="3" type="ORF">CH339_20460</name>
</gene>
<dbReference type="Proteomes" id="UP000249299">
    <property type="component" value="Unassembled WGS sequence"/>
</dbReference>
<keyword evidence="4" id="KW-1185">Reference proteome</keyword>
<accession>A0A327JI89</accession>
<feature type="transmembrane region" description="Helical" evidence="2">
    <location>
        <begin position="156"/>
        <end position="179"/>
    </location>
</feature>
<reference evidence="3 4" key="1">
    <citation type="submission" date="2017-07" db="EMBL/GenBank/DDBJ databases">
        <title>Draft Genome Sequences of Select Purple Nonsulfur Bacteria.</title>
        <authorList>
            <person name="Lasarre B."/>
            <person name="Mckinlay J.B."/>
        </authorList>
    </citation>
    <scope>NUCLEOTIDE SEQUENCE [LARGE SCALE GENOMIC DNA]</scope>
    <source>
        <strain evidence="3 4">DSM 11290</strain>
    </source>
</reference>
<feature type="compositionally biased region" description="Basic and acidic residues" evidence="1">
    <location>
        <begin position="26"/>
        <end position="37"/>
    </location>
</feature>
<feature type="compositionally biased region" description="Basic and acidic residues" evidence="1">
    <location>
        <begin position="47"/>
        <end position="60"/>
    </location>
</feature>
<keyword evidence="2" id="KW-0472">Membrane</keyword>
<comment type="caution">
    <text evidence="3">The sequence shown here is derived from an EMBL/GenBank/DDBJ whole genome shotgun (WGS) entry which is preliminary data.</text>
</comment>